<protein>
    <submittedName>
        <fullName evidence="3">Helix-turn-helix domain-containing protein</fullName>
    </submittedName>
</protein>
<name>A0ABW0LJR8_9BACI</name>
<feature type="domain" description="HTH cro/C1-type" evidence="2">
    <location>
        <begin position="7"/>
        <end position="61"/>
    </location>
</feature>
<comment type="caution">
    <text evidence="3">The sequence shown here is derived from an EMBL/GenBank/DDBJ whole genome shotgun (WGS) entry which is preliminary data.</text>
</comment>
<organism evidence="3 4">
    <name type="scientific">Lederbergia graminis</name>
    <dbReference type="NCBI Taxonomy" id="735518"/>
    <lineage>
        <taxon>Bacteria</taxon>
        <taxon>Bacillati</taxon>
        <taxon>Bacillota</taxon>
        <taxon>Bacilli</taxon>
        <taxon>Bacillales</taxon>
        <taxon>Bacillaceae</taxon>
        <taxon>Lederbergia</taxon>
    </lineage>
</organism>
<sequence length="377" mass="43807">MNIGEKLKLKRKKAGLTQEQVAEKMNITRQTLSNWEVGKNYPDIDSIIRLSQIYKLSLDELLLGKILFKGESVMTKKLSFEEIERLLKKHYPDAVNVRELNGGLVSQTYFFEAGEQRYIFQVGGYVENYKKESFIDKEFNGKLPVRRVLEVHKTDDQLAYSISKFINGDKLFDLNSQQFYDVVPNVLNLLDTLESVEVPDDKQGFGYLDSTGNASFPTWLDFITAVYNDDIYNWDPIEKKGLDSEVVNKAINELKKHIHCIRLGKKNLVHGDLGSYNLLAKDNEITGIIDWTLSVYGDHLYDKANFLFWNEDKLQPLIKEIKNKYITNNETKETIYCYMLRIGLEELYNTVIREEVGYDIEWVANRVNEIIDSFLDE</sequence>
<dbReference type="InterPro" id="IPR002575">
    <property type="entry name" value="Aminoglycoside_PTrfase"/>
</dbReference>
<dbReference type="InterPro" id="IPR011009">
    <property type="entry name" value="Kinase-like_dom_sf"/>
</dbReference>
<dbReference type="InterPro" id="IPR001387">
    <property type="entry name" value="Cro/C1-type_HTH"/>
</dbReference>
<dbReference type="Pfam" id="PF01381">
    <property type="entry name" value="HTH_3"/>
    <property type="match status" value="1"/>
</dbReference>
<dbReference type="SMART" id="SM00530">
    <property type="entry name" value="HTH_XRE"/>
    <property type="match status" value="1"/>
</dbReference>
<dbReference type="PANTHER" id="PTHR46558">
    <property type="entry name" value="TRACRIPTIONAL REGULATORY PROTEIN-RELATED-RELATED"/>
    <property type="match status" value="1"/>
</dbReference>
<evidence type="ECO:0000259" key="2">
    <source>
        <dbReference type="PROSITE" id="PS50943"/>
    </source>
</evidence>
<keyword evidence="1" id="KW-0238">DNA-binding</keyword>
<dbReference type="SUPFAM" id="SSF47413">
    <property type="entry name" value="lambda repressor-like DNA-binding domains"/>
    <property type="match status" value="1"/>
</dbReference>
<gene>
    <name evidence="3" type="ORF">ACFPM4_14800</name>
</gene>
<dbReference type="EMBL" id="JBHSMC010000020">
    <property type="protein sequence ID" value="MFC5465999.1"/>
    <property type="molecule type" value="Genomic_DNA"/>
</dbReference>
<dbReference type="Gene3D" id="3.90.1200.10">
    <property type="match status" value="1"/>
</dbReference>
<evidence type="ECO:0000256" key="1">
    <source>
        <dbReference type="ARBA" id="ARBA00023125"/>
    </source>
</evidence>
<dbReference type="Pfam" id="PF01636">
    <property type="entry name" value="APH"/>
    <property type="match status" value="1"/>
</dbReference>
<dbReference type="PANTHER" id="PTHR46558:SF13">
    <property type="entry name" value="HTH-TYPE TRANSCRIPTIONAL REGULATOR IMMR"/>
    <property type="match status" value="1"/>
</dbReference>
<dbReference type="PROSITE" id="PS50943">
    <property type="entry name" value="HTH_CROC1"/>
    <property type="match status" value="1"/>
</dbReference>
<dbReference type="InterPro" id="IPR010982">
    <property type="entry name" value="Lambda_DNA-bd_dom_sf"/>
</dbReference>
<dbReference type="Proteomes" id="UP001596147">
    <property type="component" value="Unassembled WGS sequence"/>
</dbReference>
<evidence type="ECO:0000313" key="4">
    <source>
        <dbReference type="Proteomes" id="UP001596147"/>
    </source>
</evidence>
<dbReference type="SUPFAM" id="SSF56112">
    <property type="entry name" value="Protein kinase-like (PK-like)"/>
    <property type="match status" value="1"/>
</dbReference>
<dbReference type="RefSeq" id="WP_382353282.1">
    <property type="nucleotide sequence ID" value="NZ_JBHSMC010000020.1"/>
</dbReference>
<dbReference type="CDD" id="cd00093">
    <property type="entry name" value="HTH_XRE"/>
    <property type="match status" value="1"/>
</dbReference>
<accession>A0ABW0LJR8</accession>
<dbReference type="Gene3D" id="1.10.260.40">
    <property type="entry name" value="lambda repressor-like DNA-binding domains"/>
    <property type="match status" value="1"/>
</dbReference>
<keyword evidence="4" id="KW-1185">Reference proteome</keyword>
<reference evidence="4" key="1">
    <citation type="journal article" date="2019" name="Int. J. Syst. Evol. Microbiol.">
        <title>The Global Catalogue of Microorganisms (GCM) 10K type strain sequencing project: providing services to taxonomists for standard genome sequencing and annotation.</title>
        <authorList>
            <consortium name="The Broad Institute Genomics Platform"/>
            <consortium name="The Broad Institute Genome Sequencing Center for Infectious Disease"/>
            <person name="Wu L."/>
            <person name="Ma J."/>
        </authorList>
    </citation>
    <scope>NUCLEOTIDE SEQUENCE [LARGE SCALE GENOMIC DNA]</scope>
    <source>
        <strain evidence="4">CGMCC 1.12237</strain>
    </source>
</reference>
<proteinExistence type="predicted"/>
<evidence type="ECO:0000313" key="3">
    <source>
        <dbReference type="EMBL" id="MFC5465999.1"/>
    </source>
</evidence>
<dbReference type="Gene3D" id="3.30.200.150">
    <property type="match status" value="1"/>
</dbReference>